<reference evidence="2" key="1">
    <citation type="submission" date="2018-02" db="EMBL/GenBank/DDBJ databases">
        <authorList>
            <person name="Silar P."/>
        </authorList>
    </citation>
    <scope>NUCLEOTIDE SEQUENCE [LARGE SCALE GENOMIC DNA]</scope>
    <source>
        <strain evidence="2">T</strain>
    </source>
</reference>
<dbReference type="Proteomes" id="UP000280685">
    <property type="component" value="Chromosome 3"/>
</dbReference>
<proteinExistence type="predicted"/>
<keyword evidence="3" id="KW-1185">Reference proteome</keyword>
<feature type="compositionally biased region" description="Basic and acidic residues" evidence="1">
    <location>
        <begin position="636"/>
        <end position="645"/>
    </location>
</feature>
<name>A0ABY6S7Y7_PODCO</name>
<gene>
    <name evidence="2" type="ORF">PODCO_311020</name>
</gene>
<evidence type="ECO:0000256" key="1">
    <source>
        <dbReference type="SAM" id="MobiDB-lite"/>
    </source>
</evidence>
<feature type="region of interest" description="Disordered" evidence="1">
    <location>
        <begin position="620"/>
        <end position="647"/>
    </location>
</feature>
<evidence type="ECO:0000313" key="2">
    <source>
        <dbReference type="EMBL" id="VBB78549.1"/>
    </source>
</evidence>
<dbReference type="EMBL" id="LR026966">
    <property type="protein sequence ID" value="VBB78549.1"/>
    <property type="molecule type" value="Genomic_DNA"/>
</dbReference>
<evidence type="ECO:0000313" key="3">
    <source>
        <dbReference type="Proteomes" id="UP000280685"/>
    </source>
</evidence>
<accession>A0ABY6S7Y7</accession>
<sequence>MDISNLTPSSQEAKFLHIPPRFQRKRLDNKPSCRFHEVPLSVPRRVTKANIGAGSGSGMFVNEPLPARRKRLLQPLASDPVMNSAHHTFDTSRSIPLCQELSSWSLPYAAYAKAFGITPDQPSPFGPVGATPDYMDIQPCDATTPGGHAFGPSPTTQLVHKKVAWDRSSLLFQGRHKELLESCGRDDRATLVNYLHDFHVHAFVTAKYWGMGPRLWTPGMISAFTLGSHHDEAEIPEAPPLLCQWPILGNEPNNRGVLDVDEDNDDDFFDVNNPKSWKLWKGSSESSMVATIKESLIQSTFSRTFPAQVPISTEFISRSVAQDPHAIQLEAFKMAIMSSNQSLLVELCQQNDGHLPARINEINPLHLAATFLHGGKCCGLMLELLIRLQPRDISAGTRDNFQHTVLDTLLITILRSHTTVWPDEVSLAFNPPNRFPGEEKDVCGRWDCDSPVLRSLFKRGYARVPDDWKHPFCHTSVTAVCHSIFNVATASEFTDINTLSGLFVRRCACCGLELKLSPLQAVVVVAFYLAHRGMGGETLFGPLAMVSCLLDSGADSSLETVVSIRDILGTAKPGRCYHELLDAYGLMVQVPQSLMAKWSPECRSGWLCIMRILQIRDRNTSRLSSQRTSPPDIDEEPRSASEHHSGPGLGDDMMQSGLCSSAIGSPQELIWGAIQLELLTYRRANEGDPWLSRNFSMGALKSWLDTGSSNLFVRILEHGYDISKLEDQHIFCYCTLGREFMKAAAAILRRKIGENRR</sequence>
<organism evidence="2 3">
    <name type="scientific">Podospora comata</name>
    <dbReference type="NCBI Taxonomy" id="48703"/>
    <lineage>
        <taxon>Eukaryota</taxon>
        <taxon>Fungi</taxon>
        <taxon>Dikarya</taxon>
        <taxon>Ascomycota</taxon>
        <taxon>Pezizomycotina</taxon>
        <taxon>Sordariomycetes</taxon>
        <taxon>Sordariomycetidae</taxon>
        <taxon>Sordariales</taxon>
        <taxon>Podosporaceae</taxon>
        <taxon>Podospora</taxon>
    </lineage>
</organism>
<protein>
    <submittedName>
        <fullName evidence="2">Uncharacterized protein</fullName>
    </submittedName>
</protein>